<dbReference type="Proteomes" id="UP000481153">
    <property type="component" value="Unassembled WGS sequence"/>
</dbReference>
<proteinExistence type="inferred from homology"/>
<dbReference type="VEuPathDB" id="FungiDB:AeMF1_007490"/>
<dbReference type="InterPro" id="IPR001245">
    <property type="entry name" value="Ser-Thr/Tyr_kinase_cat_dom"/>
</dbReference>
<dbReference type="PROSITE" id="PS00108">
    <property type="entry name" value="PROTEIN_KINASE_ST"/>
    <property type="match status" value="1"/>
</dbReference>
<dbReference type="InterPro" id="IPR000719">
    <property type="entry name" value="Prot_kinase_dom"/>
</dbReference>
<evidence type="ECO:0000259" key="7">
    <source>
        <dbReference type="PROSITE" id="PS50011"/>
    </source>
</evidence>
<organism evidence="8 9">
    <name type="scientific">Aphanomyces euteiches</name>
    <dbReference type="NCBI Taxonomy" id="100861"/>
    <lineage>
        <taxon>Eukaryota</taxon>
        <taxon>Sar</taxon>
        <taxon>Stramenopiles</taxon>
        <taxon>Oomycota</taxon>
        <taxon>Saprolegniomycetes</taxon>
        <taxon>Saprolegniales</taxon>
        <taxon>Verrucalvaceae</taxon>
        <taxon>Aphanomyces</taxon>
    </lineage>
</organism>
<dbReference type="PROSITE" id="PS50011">
    <property type="entry name" value="PROTEIN_KINASE_DOM"/>
    <property type="match status" value="1"/>
</dbReference>
<keyword evidence="6" id="KW-0812">Transmembrane</keyword>
<evidence type="ECO:0000256" key="6">
    <source>
        <dbReference type="SAM" id="Phobius"/>
    </source>
</evidence>
<dbReference type="CDD" id="cd12087">
    <property type="entry name" value="TM_EGFR-like"/>
    <property type="match status" value="1"/>
</dbReference>
<dbReference type="PRINTS" id="PR00109">
    <property type="entry name" value="TYRKINASE"/>
</dbReference>
<evidence type="ECO:0000256" key="5">
    <source>
        <dbReference type="RuleBase" id="RU000304"/>
    </source>
</evidence>
<feature type="domain" description="Protein kinase" evidence="7">
    <location>
        <begin position="77"/>
        <end position="337"/>
    </location>
</feature>
<dbReference type="PANTHER" id="PTHR44329:SF214">
    <property type="entry name" value="PROTEIN KINASE DOMAIN-CONTAINING PROTEIN"/>
    <property type="match status" value="1"/>
</dbReference>
<dbReference type="Pfam" id="PF00069">
    <property type="entry name" value="Pkinase"/>
    <property type="match status" value="1"/>
</dbReference>
<keyword evidence="3 4" id="KW-0067">ATP-binding</keyword>
<dbReference type="Gene3D" id="3.30.200.20">
    <property type="entry name" value="Phosphorylase Kinase, domain 1"/>
    <property type="match status" value="1"/>
</dbReference>
<name>A0A6G0WNW1_9STRA</name>
<keyword evidence="2 4" id="KW-0547">Nucleotide-binding</keyword>
<gene>
    <name evidence="8" type="ORF">Ae201684_013336</name>
</gene>
<dbReference type="InterPro" id="IPR011009">
    <property type="entry name" value="Kinase-like_dom_sf"/>
</dbReference>
<dbReference type="AlphaFoldDB" id="A0A6G0WNW1"/>
<dbReference type="InterPro" id="IPR008271">
    <property type="entry name" value="Ser/Thr_kinase_AS"/>
</dbReference>
<evidence type="ECO:0000256" key="3">
    <source>
        <dbReference type="ARBA" id="ARBA00022840"/>
    </source>
</evidence>
<dbReference type="SUPFAM" id="SSF56112">
    <property type="entry name" value="Protein kinase-like (PK-like)"/>
    <property type="match status" value="1"/>
</dbReference>
<dbReference type="GO" id="GO:0005524">
    <property type="term" value="F:ATP binding"/>
    <property type="evidence" value="ECO:0007669"/>
    <property type="project" value="UniProtKB-UniRule"/>
</dbReference>
<evidence type="ECO:0000313" key="8">
    <source>
        <dbReference type="EMBL" id="KAF0729037.1"/>
    </source>
</evidence>
<dbReference type="EMBL" id="VJMJ01000170">
    <property type="protein sequence ID" value="KAF0729037.1"/>
    <property type="molecule type" value="Genomic_DNA"/>
</dbReference>
<comment type="similarity">
    <text evidence="5">Belongs to the protein kinase superfamily.</text>
</comment>
<keyword evidence="6" id="KW-0472">Membrane</keyword>
<dbReference type="InterPro" id="IPR017441">
    <property type="entry name" value="Protein_kinase_ATP_BS"/>
</dbReference>
<dbReference type="Gene3D" id="1.10.510.10">
    <property type="entry name" value="Transferase(Phosphotransferase) domain 1"/>
    <property type="match status" value="1"/>
</dbReference>
<sequence>MFVLVKLQLSRKETYMIIGLALGALVCIGIFVWWFLRRRKRIERTMKSPKKTYSTLTDGEDLDLKGLAIYRVQEKELQLETSLGSGAFANVWLGKFRGDSVAVKTLQEHRVGLDHVQSFVDEIQLMGGFNSPSVVRLIGVAWTRPSDLKCIMEYMDCGDLRDYLVRNRPETFPWSDKLTHVYNIVEGLVYLHSLDIIHRDIKSRNILLDSTKGTKLTDFGISKEDIQATMTVGVGTFRWMAPEVIQSQNYTTAADIYSFGVVLSEFSTHHLPYEDLTNPSNGQPMGDTSIMVKVVAGELQPTFTSDCPEWIHDLARQCIALDPKDRPTAAQVAHHVLNKIDRSTLFVE</sequence>
<feature type="binding site" evidence="4">
    <location>
        <position position="104"/>
    </location>
    <ligand>
        <name>ATP</name>
        <dbReference type="ChEBI" id="CHEBI:30616"/>
    </ligand>
</feature>
<protein>
    <recommendedName>
        <fullName evidence="7">Protein kinase domain-containing protein</fullName>
    </recommendedName>
</protein>
<keyword evidence="1 5" id="KW-0418">Kinase</keyword>
<keyword evidence="1 5" id="KW-0808">Transferase</keyword>
<keyword evidence="6" id="KW-1133">Transmembrane helix</keyword>
<accession>A0A6G0WNW1</accession>
<evidence type="ECO:0000256" key="1">
    <source>
        <dbReference type="ARBA" id="ARBA00022527"/>
    </source>
</evidence>
<dbReference type="PROSITE" id="PS00107">
    <property type="entry name" value="PROTEIN_KINASE_ATP"/>
    <property type="match status" value="1"/>
</dbReference>
<keyword evidence="1 5" id="KW-0723">Serine/threonine-protein kinase</keyword>
<dbReference type="InterPro" id="IPR051681">
    <property type="entry name" value="Ser/Thr_Kinases-Pseudokinases"/>
</dbReference>
<dbReference type="PANTHER" id="PTHR44329">
    <property type="entry name" value="SERINE/THREONINE-PROTEIN KINASE TNNI3K-RELATED"/>
    <property type="match status" value="1"/>
</dbReference>
<comment type="caution">
    <text evidence="8">The sequence shown here is derived from an EMBL/GenBank/DDBJ whole genome shotgun (WGS) entry which is preliminary data.</text>
</comment>
<reference evidence="8 9" key="1">
    <citation type="submission" date="2019-07" db="EMBL/GenBank/DDBJ databases">
        <title>Genomics analysis of Aphanomyces spp. identifies a new class of oomycete effector associated with host adaptation.</title>
        <authorList>
            <person name="Gaulin E."/>
        </authorList>
    </citation>
    <scope>NUCLEOTIDE SEQUENCE [LARGE SCALE GENOMIC DNA]</scope>
    <source>
        <strain evidence="8 9">ATCC 201684</strain>
    </source>
</reference>
<evidence type="ECO:0000256" key="4">
    <source>
        <dbReference type="PROSITE-ProRule" id="PRU10141"/>
    </source>
</evidence>
<feature type="transmembrane region" description="Helical" evidence="6">
    <location>
        <begin position="15"/>
        <end position="36"/>
    </location>
</feature>
<dbReference type="GO" id="GO:0004674">
    <property type="term" value="F:protein serine/threonine kinase activity"/>
    <property type="evidence" value="ECO:0007669"/>
    <property type="project" value="UniProtKB-KW"/>
</dbReference>
<dbReference type="SMART" id="SM00220">
    <property type="entry name" value="S_TKc"/>
    <property type="match status" value="1"/>
</dbReference>
<evidence type="ECO:0000313" key="9">
    <source>
        <dbReference type="Proteomes" id="UP000481153"/>
    </source>
</evidence>
<evidence type="ECO:0000256" key="2">
    <source>
        <dbReference type="ARBA" id="ARBA00022741"/>
    </source>
</evidence>
<keyword evidence="9" id="KW-1185">Reference proteome</keyword>